<protein>
    <submittedName>
        <fullName evidence="10">ATP-binding cassette sub-family D member 2</fullName>
    </submittedName>
</protein>
<comment type="caution">
    <text evidence="10">The sequence shown here is derived from an EMBL/GenBank/DDBJ whole genome shotgun (WGS) entry which is preliminary data.</text>
</comment>
<evidence type="ECO:0000256" key="5">
    <source>
        <dbReference type="ARBA" id="ARBA00022840"/>
    </source>
</evidence>
<evidence type="ECO:0000256" key="1">
    <source>
        <dbReference type="ARBA" id="ARBA00008575"/>
    </source>
</evidence>
<dbReference type="Pfam" id="PF00005">
    <property type="entry name" value="ABC_tran"/>
    <property type="match status" value="1"/>
</dbReference>
<dbReference type="GO" id="GO:0140359">
    <property type="term" value="F:ABC-type transporter activity"/>
    <property type="evidence" value="ECO:0007669"/>
    <property type="project" value="InterPro"/>
</dbReference>
<dbReference type="PROSITE" id="PS50893">
    <property type="entry name" value="ABC_TRANSPORTER_2"/>
    <property type="match status" value="1"/>
</dbReference>
<evidence type="ECO:0000313" key="11">
    <source>
        <dbReference type="Proteomes" id="UP000187455"/>
    </source>
</evidence>
<dbReference type="Proteomes" id="UP000187455">
    <property type="component" value="Unassembled WGS sequence"/>
</dbReference>
<dbReference type="InterPro" id="IPR003439">
    <property type="entry name" value="ABC_transporter-like_ATP-bd"/>
</dbReference>
<dbReference type="GO" id="GO:0005524">
    <property type="term" value="F:ATP binding"/>
    <property type="evidence" value="ECO:0007669"/>
    <property type="project" value="UniProtKB-KW"/>
</dbReference>
<dbReference type="Gene3D" id="3.40.50.300">
    <property type="entry name" value="P-loop containing nucleotide triphosphate hydrolases"/>
    <property type="match status" value="1"/>
</dbReference>
<keyword evidence="5 10" id="KW-0067">ATP-binding</keyword>
<dbReference type="EMBL" id="LSSL01003035">
    <property type="protein sequence ID" value="OLY80877.1"/>
    <property type="molecule type" value="Genomic_DNA"/>
</dbReference>
<name>A0A1R0GVH2_9FUNG</name>
<evidence type="ECO:0000259" key="9">
    <source>
        <dbReference type="PROSITE" id="PS50893"/>
    </source>
</evidence>
<dbReference type="InterPro" id="IPR050835">
    <property type="entry name" value="ABC_transporter_sub-D"/>
</dbReference>
<keyword evidence="3" id="KW-0812">Transmembrane</keyword>
<dbReference type="AlphaFoldDB" id="A0A1R0GVH2"/>
<evidence type="ECO:0000256" key="6">
    <source>
        <dbReference type="ARBA" id="ARBA00022989"/>
    </source>
</evidence>
<dbReference type="PANTHER" id="PTHR11384">
    <property type="entry name" value="ATP-BINDING CASSETTE, SUB-FAMILY D MEMBER"/>
    <property type="match status" value="1"/>
</dbReference>
<evidence type="ECO:0000256" key="3">
    <source>
        <dbReference type="ARBA" id="ARBA00022692"/>
    </source>
</evidence>
<dbReference type="SMART" id="SM00382">
    <property type="entry name" value="AAA"/>
    <property type="match status" value="1"/>
</dbReference>
<evidence type="ECO:0000256" key="4">
    <source>
        <dbReference type="ARBA" id="ARBA00022741"/>
    </source>
</evidence>
<evidence type="ECO:0000313" key="10">
    <source>
        <dbReference type="EMBL" id="OLY80877.1"/>
    </source>
</evidence>
<comment type="similarity">
    <text evidence="1">Belongs to the ABC transporter superfamily. ABCD family. Peroxisomal fatty acyl CoA transporter (TC 3.A.1.203) subfamily.</text>
</comment>
<dbReference type="GO" id="GO:0042760">
    <property type="term" value="P:very long-chain fatty acid catabolic process"/>
    <property type="evidence" value="ECO:0007669"/>
    <property type="project" value="TreeGrafter"/>
</dbReference>
<gene>
    <name evidence="10" type="ORF">AYI68_g5020</name>
</gene>
<reference evidence="10 11" key="1">
    <citation type="journal article" date="2016" name="Mol. Biol. Evol.">
        <title>Genome-Wide Survey of Gut Fungi (Harpellales) Reveals the First Horizontally Transferred Ubiquitin Gene from a Mosquito Host.</title>
        <authorList>
            <person name="Wang Y."/>
            <person name="White M.M."/>
            <person name="Kvist S."/>
            <person name="Moncalvo J.M."/>
        </authorList>
    </citation>
    <scope>NUCLEOTIDE SEQUENCE [LARGE SCALE GENOMIC DNA]</scope>
    <source>
        <strain evidence="10 11">ALG-7-W6</strain>
    </source>
</reference>
<accession>A0A1R0GVH2</accession>
<dbReference type="GO" id="GO:0005778">
    <property type="term" value="C:peroxisomal membrane"/>
    <property type="evidence" value="ECO:0007669"/>
    <property type="project" value="TreeGrafter"/>
</dbReference>
<dbReference type="PANTHER" id="PTHR11384:SF67">
    <property type="entry name" value="ATP-BINDING CASSETTE SUB-FAMILY D MEMBER 1"/>
    <property type="match status" value="1"/>
</dbReference>
<dbReference type="Pfam" id="PF06472">
    <property type="entry name" value="ABC_membrane_2"/>
    <property type="match status" value="1"/>
</dbReference>
<evidence type="ECO:0000256" key="8">
    <source>
        <dbReference type="SAM" id="MobiDB-lite"/>
    </source>
</evidence>
<dbReference type="InterPro" id="IPR011527">
    <property type="entry name" value="ABC1_TM_dom"/>
</dbReference>
<dbReference type="GO" id="GO:0006635">
    <property type="term" value="P:fatty acid beta-oxidation"/>
    <property type="evidence" value="ECO:0007669"/>
    <property type="project" value="TreeGrafter"/>
</dbReference>
<feature type="compositionally biased region" description="Low complexity" evidence="8">
    <location>
        <begin position="675"/>
        <end position="695"/>
    </location>
</feature>
<sequence length="741" mass="84463">MDSDSDYFLKSLQKNDDNLELQYPPDSLKNPFRNIISKSDPKISTYTKSMIHYLESILSTAIRNRITMYVYDLFFNRETYIYNLSKMDKTTKNLELYMRGDITRFCSSFSLLLSSIVNPAIDLMAFGIQLNRNLGANGSSVIALFYTASFLILKKITPSFEKFIASRDQFEENLRLDYSNTISNSEEIAMLGGEKFEKRSFSQALYKLINFCQSIIKKRFKYVIAEDMIVKYIWSALGYVIGAYPYYKDVSNLGVDLSSSAIRMRKFVSNRWLMVYIIDAAGRLVFAPKRLMELSGSTDRIFSILQNGHAFRKDYFPEPSKDSISINNSNKDLTLAGARRVVYQDFNGIKLTCVPIVLPNLNPYSPGKVLIQPLVWAANPGENWLIKGPAGVGKSSLLKTISGLWPTFTGILEKPSVDDIIYISSRSYMCMGSLRDQIIYPHDQSMMIENGYTDDNLLKILEIVSLDYLSDKKDGLNSIRNWSEILTDEESQKICVARLFYHQPKFAILDDCTNSISYSVEEKIYKYAKTIGITLITISNRNYLAVYHDYVLRLGDSDTLSTPISSFRRRNNSLKFNNKRLNSSSSCNGVYAGRAWSRAELVAVDESEMIARSSLSENATRSQPPSNLGVSWNTARLNTSYSESQNICFTYDSPIDRHYDSRSTCNEPIPTTSRDSSTILLSDPSSSNNNHFDNNSTEIKRMRRVLCEKRLLYQKCQARLSDINRGLNKVVLDQRIIDALK</sequence>
<feature type="domain" description="ABC transporter" evidence="9">
    <location>
        <begin position="356"/>
        <end position="590"/>
    </location>
</feature>
<keyword evidence="11" id="KW-1185">Reference proteome</keyword>
<proteinExistence type="inferred from homology"/>
<dbReference type="SUPFAM" id="SSF52540">
    <property type="entry name" value="P-loop containing nucleoside triphosphate hydrolases"/>
    <property type="match status" value="1"/>
</dbReference>
<evidence type="ECO:0000256" key="2">
    <source>
        <dbReference type="ARBA" id="ARBA00022448"/>
    </source>
</evidence>
<dbReference type="OrthoDB" id="422637at2759"/>
<feature type="region of interest" description="Disordered" evidence="8">
    <location>
        <begin position="667"/>
        <end position="695"/>
    </location>
</feature>
<keyword evidence="4" id="KW-0547">Nucleotide-binding</keyword>
<organism evidence="10 11">
    <name type="scientific">Smittium mucronatum</name>
    <dbReference type="NCBI Taxonomy" id="133383"/>
    <lineage>
        <taxon>Eukaryota</taxon>
        <taxon>Fungi</taxon>
        <taxon>Fungi incertae sedis</taxon>
        <taxon>Zoopagomycota</taxon>
        <taxon>Kickxellomycotina</taxon>
        <taxon>Harpellomycetes</taxon>
        <taxon>Harpellales</taxon>
        <taxon>Legeriomycetaceae</taxon>
        <taxon>Smittium</taxon>
    </lineage>
</organism>
<keyword evidence="2" id="KW-0813">Transport</keyword>
<dbReference type="InterPro" id="IPR027417">
    <property type="entry name" value="P-loop_NTPase"/>
</dbReference>
<evidence type="ECO:0000256" key="7">
    <source>
        <dbReference type="ARBA" id="ARBA00023136"/>
    </source>
</evidence>
<dbReference type="InterPro" id="IPR003593">
    <property type="entry name" value="AAA+_ATPase"/>
</dbReference>
<keyword evidence="7" id="KW-0472">Membrane</keyword>
<dbReference type="GO" id="GO:0007031">
    <property type="term" value="P:peroxisome organization"/>
    <property type="evidence" value="ECO:0007669"/>
    <property type="project" value="TreeGrafter"/>
</dbReference>
<dbReference type="GO" id="GO:0016887">
    <property type="term" value="F:ATP hydrolysis activity"/>
    <property type="evidence" value="ECO:0007669"/>
    <property type="project" value="InterPro"/>
</dbReference>
<dbReference type="STRING" id="133383.A0A1R0GVH2"/>
<dbReference type="GO" id="GO:0005324">
    <property type="term" value="F:long-chain fatty acid transmembrane transporter activity"/>
    <property type="evidence" value="ECO:0007669"/>
    <property type="project" value="TreeGrafter"/>
</dbReference>
<keyword evidence="6" id="KW-1133">Transmembrane helix</keyword>
<dbReference type="GO" id="GO:0015910">
    <property type="term" value="P:long-chain fatty acid import into peroxisome"/>
    <property type="evidence" value="ECO:0007669"/>
    <property type="project" value="TreeGrafter"/>
</dbReference>